<proteinExistence type="predicted"/>
<evidence type="ECO:0000256" key="6">
    <source>
        <dbReference type="ARBA" id="ARBA00022723"/>
    </source>
</evidence>
<evidence type="ECO:0000256" key="5">
    <source>
        <dbReference type="ARBA" id="ARBA00022679"/>
    </source>
</evidence>
<dbReference type="PANTHER" id="PTHR30040:SF2">
    <property type="entry name" value="FAD:PROTEIN FMN TRANSFERASE"/>
    <property type="match status" value="1"/>
</dbReference>
<evidence type="ECO:0000256" key="4">
    <source>
        <dbReference type="ARBA" id="ARBA00022630"/>
    </source>
</evidence>
<organism evidence="11 12">
    <name type="scientific">Candidatus Electrothrix aarhusensis</name>
    <dbReference type="NCBI Taxonomy" id="1859131"/>
    <lineage>
        <taxon>Bacteria</taxon>
        <taxon>Pseudomonadati</taxon>
        <taxon>Thermodesulfobacteriota</taxon>
        <taxon>Desulfobulbia</taxon>
        <taxon>Desulfobulbales</taxon>
        <taxon>Desulfobulbaceae</taxon>
        <taxon>Candidatus Electrothrix</taxon>
    </lineage>
</organism>
<name>A0A444IT93_9BACT</name>
<dbReference type="GO" id="GO:0016740">
    <property type="term" value="F:transferase activity"/>
    <property type="evidence" value="ECO:0007669"/>
    <property type="project" value="UniProtKB-KW"/>
</dbReference>
<evidence type="ECO:0000256" key="8">
    <source>
        <dbReference type="ARBA" id="ARBA00022842"/>
    </source>
</evidence>
<keyword evidence="11" id="KW-0449">Lipoprotein</keyword>
<keyword evidence="6" id="KW-0479">Metal-binding</keyword>
<evidence type="ECO:0000256" key="2">
    <source>
        <dbReference type="ARBA" id="ARBA00011955"/>
    </source>
</evidence>
<evidence type="ECO:0000313" key="12">
    <source>
        <dbReference type="Proteomes" id="UP000287853"/>
    </source>
</evidence>
<keyword evidence="5" id="KW-0808">Transferase</keyword>
<dbReference type="PANTHER" id="PTHR30040">
    <property type="entry name" value="THIAMINE BIOSYNTHESIS LIPOPROTEIN APBE"/>
    <property type="match status" value="1"/>
</dbReference>
<dbReference type="GO" id="GO:0046872">
    <property type="term" value="F:metal ion binding"/>
    <property type="evidence" value="ECO:0007669"/>
    <property type="project" value="UniProtKB-KW"/>
</dbReference>
<evidence type="ECO:0000256" key="9">
    <source>
        <dbReference type="ARBA" id="ARBA00031306"/>
    </source>
</evidence>
<keyword evidence="12" id="KW-1185">Reference proteome</keyword>
<keyword evidence="8" id="KW-0460">Magnesium</keyword>
<sequence>MERSRSVILWLLLVMSHLMEYFSFVAPCLLTPLNVPFKPCERTKKLPLTMNNSINPRSALTRRSFLHIVALAGLVSAAGATRFFPFSPNAPRLLTVRKSFPLMGTQLNLTVYSQDRDQAEAAITAMISRMQGLEGKLSRHQQTSEVATLNRTGSLDRPSQELRTVLELADTIHRQTAGAFDITVLPLLTLYQQHKEQLRSQPALIQSLVRNIGQEQLHLTSSQVRLDSKGTAKNVEDTVGNAGNLGITLDGIGKGYIVDQGVATLKSFGFQQVLVEAGGDLLVSGSKPQGAPWRIGIRKPRPEMPGALLTVSGDDMAVATSGDYFQPFSPDLLSHHIINPKTGFSPPELASCTITAPNAALADALATGCMVLGKADSVDLLAGMPGCEGLFIGKDLKVQKTDGFAS</sequence>
<reference evidence="11 12" key="1">
    <citation type="submission" date="2017-01" db="EMBL/GenBank/DDBJ databases">
        <title>The cable genome- insights into the physiology and evolution of filamentous bacteria capable of sulfide oxidation via long distance electron transfer.</title>
        <authorList>
            <person name="Schreiber L."/>
            <person name="Bjerg J.T."/>
            <person name="Boggild A."/>
            <person name="Van De Vossenberg J."/>
            <person name="Meysman F."/>
            <person name="Nielsen L.P."/>
            <person name="Schramm A."/>
            <person name="Kjeldsen K.U."/>
        </authorList>
    </citation>
    <scope>NUCLEOTIDE SEQUENCE [LARGE SCALE GENOMIC DNA]</scope>
    <source>
        <strain evidence="11">MCF</strain>
    </source>
</reference>
<protein>
    <recommendedName>
        <fullName evidence="3">FAD:protein FMN transferase</fullName>
        <ecNumber evidence="2">2.7.1.180</ecNumber>
    </recommendedName>
    <alternativeName>
        <fullName evidence="9">Flavin transferase</fullName>
    </alternativeName>
</protein>
<evidence type="ECO:0000313" key="11">
    <source>
        <dbReference type="EMBL" id="RWX44056.1"/>
    </source>
</evidence>
<evidence type="ECO:0000256" key="1">
    <source>
        <dbReference type="ARBA" id="ARBA00001946"/>
    </source>
</evidence>
<dbReference type="InterPro" id="IPR003374">
    <property type="entry name" value="ApbE-like_sf"/>
</dbReference>
<dbReference type="Proteomes" id="UP000287853">
    <property type="component" value="Unassembled WGS sequence"/>
</dbReference>
<dbReference type="InterPro" id="IPR024932">
    <property type="entry name" value="ApbE"/>
</dbReference>
<dbReference type="SUPFAM" id="SSF143631">
    <property type="entry name" value="ApbE-like"/>
    <property type="match status" value="1"/>
</dbReference>
<dbReference type="AlphaFoldDB" id="A0A444IT93"/>
<dbReference type="EC" id="2.7.1.180" evidence="2"/>
<comment type="caution">
    <text evidence="11">The sequence shown here is derived from an EMBL/GenBank/DDBJ whole genome shotgun (WGS) entry which is preliminary data.</text>
</comment>
<comment type="catalytic activity">
    <reaction evidence="10">
        <text>L-threonyl-[protein] + FAD = FMN-L-threonyl-[protein] + AMP + H(+)</text>
        <dbReference type="Rhea" id="RHEA:36847"/>
        <dbReference type="Rhea" id="RHEA-COMP:11060"/>
        <dbReference type="Rhea" id="RHEA-COMP:11061"/>
        <dbReference type="ChEBI" id="CHEBI:15378"/>
        <dbReference type="ChEBI" id="CHEBI:30013"/>
        <dbReference type="ChEBI" id="CHEBI:57692"/>
        <dbReference type="ChEBI" id="CHEBI:74257"/>
        <dbReference type="ChEBI" id="CHEBI:456215"/>
        <dbReference type="EC" id="2.7.1.180"/>
    </reaction>
</comment>
<evidence type="ECO:0000256" key="7">
    <source>
        <dbReference type="ARBA" id="ARBA00022827"/>
    </source>
</evidence>
<dbReference type="EMBL" id="MTKO01000102">
    <property type="protein sequence ID" value="RWX44056.1"/>
    <property type="molecule type" value="Genomic_DNA"/>
</dbReference>
<keyword evidence="4" id="KW-0285">Flavoprotein</keyword>
<accession>A0A444IT93</accession>
<comment type="cofactor">
    <cofactor evidence="1">
        <name>Mg(2+)</name>
        <dbReference type="ChEBI" id="CHEBI:18420"/>
    </cofactor>
</comment>
<keyword evidence="7" id="KW-0274">FAD</keyword>
<evidence type="ECO:0000256" key="10">
    <source>
        <dbReference type="ARBA" id="ARBA00048540"/>
    </source>
</evidence>
<dbReference type="Pfam" id="PF02424">
    <property type="entry name" value="ApbE"/>
    <property type="match status" value="1"/>
</dbReference>
<dbReference type="Gene3D" id="3.10.520.10">
    <property type="entry name" value="ApbE-like domains"/>
    <property type="match status" value="1"/>
</dbReference>
<gene>
    <name evidence="11" type="ORF">H206_01091</name>
</gene>
<evidence type="ECO:0000256" key="3">
    <source>
        <dbReference type="ARBA" id="ARBA00016337"/>
    </source>
</evidence>